<gene>
    <name evidence="1" type="ORF">Tci_015397</name>
</gene>
<proteinExistence type="predicted"/>
<dbReference type="EMBL" id="BKCJ010001706">
    <property type="protein sequence ID" value="GEU43419.1"/>
    <property type="molecule type" value="Genomic_DNA"/>
</dbReference>
<comment type="caution">
    <text evidence="1">The sequence shown here is derived from an EMBL/GenBank/DDBJ whole genome shotgun (WGS) entry which is preliminary data.</text>
</comment>
<reference evidence="1" key="1">
    <citation type="journal article" date="2019" name="Sci. Rep.">
        <title>Draft genome of Tanacetum cinerariifolium, the natural source of mosquito coil.</title>
        <authorList>
            <person name="Yamashiro T."/>
            <person name="Shiraishi A."/>
            <person name="Satake H."/>
            <person name="Nakayama K."/>
        </authorList>
    </citation>
    <scope>NUCLEOTIDE SEQUENCE</scope>
</reference>
<organism evidence="1">
    <name type="scientific">Tanacetum cinerariifolium</name>
    <name type="common">Dalmatian daisy</name>
    <name type="synonym">Chrysanthemum cinerariifolium</name>
    <dbReference type="NCBI Taxonomy" id="118510"/>
    <lineage>
        <taxon>Eukaryota</taxon>
        <taxon>Viridiplantae</taxon>
        <taxon>Streptophyta</taxon>
        <taxon>Embryophyta</taxon>
        <taxon>Tracheophyta</taxon>
        <taxon>Spermatophyta</taxon>
        <taxon>Magnoliopsida</taxon>
        <taxon>eudicotyledons</taxon>
        <taxon>Gunneridae</taxon>
        <taxon>Pentapetalae</taxon>
        <taxon>asterids</taxon>
        <taxon>campanulids</taxon>
        <taxon>Asterales</taxon>
        <taxon>Asteraceae</taxon>
        <taxon>Asteroideae</taxon>
        <taxon>Anthemideae</taxon>
        <taxon>Anthemidinae</taxon>
        <taxon>Tanacetum</taxon>
    </lineage>
</organism>
<accession>A0A6L2K329</accession>
<protein>
    <submittedName>
        <fullName evidence="1">Uncharacterized protein</fullName>
    </submittedName>
</protein>
<name>A0A6L2K329_TANCI</name>
<sequence length="221" mass="23654">MSENSKAKGNEKKKKIKSLTKSLDNLHAEVARLSIALNRATVLEAEKDEEILRLKATLLEVQGELLSLAASVGFELSFSMHRTKDEFTVVLKKMANFMLALLVILQLEAKKLARPVNVPTSRDARVSPPIKKESTVTPASKSLEFSSNADLTPSVVASEHNEEIGISVALGYAVDLVDVGSGCAFFDPNDVVVSFSVGEKGDGLVPSFVTGEEVAANPSGL</sequence>
<evidence type="ECO:0000313" key="1">
    <source>
        <dbReference type="EMBL" id="GEU43419.1"/>
    </source>
</evidence>
<dbReference type="AlphaFoldDB" id="A0A6L2K329"/>